<name>A0A7T7F0U5_9BACT</name>
<protein>
    <submittedName>
        <fullName evidence="2">Uncharacterized protein</fullName>
    </submittedName>
</protein>
<dbReference type="AlphaFoldDB" id="A0A7T7F0U5"/>
<proteinExistence type="predicted"/>
<reference evidence="2 3" key="1">
    <citation type="submission" date="2020-12" db="EMBL/GenBank/DDBJ databases">
        <title>Sulforoseuscoccus oceanibium gen. nov., sp. nov., a representative of the phylum Verrucomicrobia with special cytoplasmic membrane, and proposal of Sulforoseuscoccusaceae fam. nov.</title>
        <authorList>
            <person name="Xi F."/>
        </authorList>
    </citation>
    <scope>NUCLEOTIDE SEQUENCE [LARGE SCALE GENOMIC DNA]</scope>
    <source>
        <strain evidence="2 3">T37</strain>
    </source>
</reference>
<keyword evidence="1" id="KW-0472">Membrane</keyword>
<keyword evidence="3" id="KW-1185">Reference proteome</keyword>
<evidence type="ECO:0000313" key="3">
    <source>
        <dbReference type="Proteomes" id="UP000475117"/>
    </source>
</evidence>
<feature type="transmembrane region" description="Helical" evidence="1">
    <location>
        <begin position="5"/>
        <end position="23"/>
    </location>
</feature>
<keyword evidence="1" id="KW-0812">Transmembrane</keyword>
<dbReference type="EMBL" id="CP066776">
    <property type="protein sequence ID" value="QQL44608.1"/>
    <property type="molecule type" value="Genomic_DNA"/>
</dbReference>
<accession>A0A7T7F0U5</accession>
<dbReference type="RefSeq" id="WP_235203433.1">
    <property type="nucleotide sequence ID" value="NZ_CP066776.1"/>
</dbReference>
<evidence type="ECO:0000313" key="2">
    <source>
        <dbReference type="EMBL" id="QQL44608.1"/>
    </source>
</evidence>
<organism evidence="2 3">
    <name type="scientific">Sulfuriroseicoccus oceanibius</name>
    <dbReference type="NCBI Taxonomy" id="2707525"/>
    <lineage>
        <taxon>Bacteria</taxon>
        <taxon>Pseudomonadati</taxon>
        <taxon>Verrucomicrobiota</taxon>
        <taxon>Verrucomicrobiia</taxon>
        <taxon>Verrucomicrobiales</taxon>
        <taxon>Verrucomicrobiaceae</taxon>
        <taxon>Sulfuriroseicoccus</taxon>
    </lineage>
</organism>
<evidence type="ECO:0000256" key="1">
    <source>
        <dbReference type="SAM" id="Phobius"/>
    </source>
</evidence>
<keyword evidence="1" id="KW-1133">Transmembrane helix</keyword>
<dbReference type="KEGG" id="soa:G3M56_012055"/>
<gene>
    <name evidence="2" type="ORF">G3M56_012055</name>
</gene>
<dbReference type="Proteomes" id="UP000475117">
    <property type="component" value="Chromosome"/>
</dbReference>
<sequence length="144" mass="15969">MKTRIMAISAVTMMAALLVGIWHRSPIFPESQHGKYLMVGYGRDVGDGEEGGMKVMVGLDQGRGVSHKTVYSSGTTGEGVATFRVRDATDDHFAVEWNFDYESSVTGKYSKSGYYVLSYETHPPDQGRIDLSEGYFIVVRVENE</sequence>